<name>A0ACC0VYT1_9STRA</name>
<proteinExistence type="predicted"/>
<evidence type="ECO:0000313" key="1">
    <source>
        <dbReference type="EMBL" id="KAI9911008.1"/>
    </source>
</evidence>
<comment type="caution">
    <text evidence="1">The sequence shown here is derived from an EMBL/GenBank/DDBJ whole genome shotgun (WGS) entry which is preliminary data.</text>
</comment>
<keyword evidence="2" id="KW-1185">Reference proteome</keyword>
<dbReference type="EMBL" id="CM047585">
    <property type="protein sequence ID" value="KAI9911008.1"/>
    <property type="molecule type" value="Genomic_DNA"/>
</dbReference>
<sequence>MRDTLEAANPCLSAYVAENRSNGGPTVNTWRMCRMRSERLKFNRRSSNLLRNILSLSAAKRRPSYSSQLHVYRRYRPHL</sequence>
<organism evidence="1 2">
    <name type="scientific">Peronosclerospora sorghi</name>
    <dbReference type="NCBI Taxonomy" id="230839"/>
    <lineage>
        <taxon>Eukaryota</taxon>
        <taxon>Sar</taxon>
        <taxon>Stramenopiles</taxon>
        <taxon>Oomycota</taxon>
        <taxon>Peronosporomycetes</taxon>
        <taxon>Peronosporales</taxon>
        <taxon>Peronosporaceae</taxon>
        <taxon>Peronosclerospora</taxon>
    </lineage>
</organism>
<gene>
    <name evidence="1" type="ORF">PsorP6_011145</name>
</gene>
<evidence type="ECO:0000313" key="2">
    <source>
        <dbReference type="Proteomes" id="UP001163321"/>
    </source>
</evidence>
<dbReference type="Proteomes" id="UP001163321">
    <property type="component" value="Chromosome 6"/>
</dbReference>
<reference evidence="1 2" key="1">
    <citation type="journal article" date="2022" name="bioRxiv">
        <title>The genome of the oomycete Peronosclerospora sorghi, a cosmopolitan pathogen of maize and sorghum, is inflated with dispersed pseudogenes.</title>
        <authorList>
            <person name="Fletcher K."/>
            <person name="Martin F."/>
            <person name="Isakeit T."/>
            <person name="Cavanaugh K."/>
            <person name="Magill C."/>
            <person name="Michelmore R."/>
        </authorList>
    </citation>
    <scope>NUCLEOTIDE SEQUENCE [LARGE SCALE GENOMIC DNA]</scope>
    <source>
        <strain evidence="1">P6</strain>
    </source>
</reference>
<protein>
    <submittedName>
        <fullName evidence="1">Uncharacterized protein</fullName>
    </submittedName>
</protein>
<accession>A0ACC0VYT1</accession>